<protein>
    <submittedName>
        <fullName evidence="1">Uncharacterized protein</fullName>
    </submittedName>
</protein>
<sequence>MKEHSWGNFILWLDTCEKTLDDSKRIEKVGEYRSYIGQYAEIYVPLLLVKAVMLQKKAFVK</sequence>
<evidence type="ECO:0000313" key="1">
    <source>
        <dbReference type="EMBL" id="MBP1970308.1"/>
    </source>
</evidence>
<organism evidence="1 2">
    <name type="scientific">Virgibacillus natechei</name>
    <dbReference type="NCBI Taxonomy" id="1216297"/>
    <lineage>
        <taxon>Bacteria</taxon>
        <taxon>Bacillati</taxon>
        <taxon>Bacillota</taxon>
        <taxon>Bacilli</taxon>
        <taxon>Bacillales</taxon>
        <taxon>Bacillaceae</taxon>
        <taxon>Virgibacillus</taxon>
    </lineage>
</organism>
<name>A0ABS4IH82_9BACI</name>
<accession>A0ABS4IH82</accession>
<keyword evidence="2" id="KW-1185">Reference proteome</keyword>
<reference evidence="1 2" key="1">
    <citation type="submission" date="2021-03" db="EMBL/GenBank/DDBJ databases">
        <title>Genomic Encyclopedia of Type Strains, Phase IV (KMG-IV): sequencing the most valuable type-strain genomes for metagenomic binning, comparative biology and taxonomic classification.</title>
        <authorList>
            <person name="Goeker M."/>
        </authorList>
    </citation>
    <scope>NUCLEOTIDE SEQUENCE [LARGE SCALE GENOMIC DNA]</scope>
    <source>
        <strain evidence="1 2">DSM 25609</strain>
    </source>
</reference>
<proteinExistence type="predicted"/>
<gene>
    <name evidence="1" type="ORF">J2Z83_002426</name>
</gene>
<dbReference type="EMBL" id="JAGGKX010000012">
    <property type="protein sequence ID" value="MBP1970308.1"/>
    <property type="molecule type" value="Genomic_DNA"/>
</dbReference>
<dbReference type="RefSeq" id="WP_209463447.1">
    <property type="nucleotide sequence ID" value="NZ_CP110224.1"/>
</dbReference>
<dbReference type="Proteomes" id="UP001519345">
    <property type="component" value="Unassembled WGS sequence"/>
</dbReference>
<evidence type="ECO:0000313" key="2">
    <source>
        <dbReference type="Proteomes" id="UP001519345"/>
    </source>
</evidence>
<comment type="caution">
    <text evidence="1">The sequence shown here is derived from an EMBL/GenBank/DDBJ whole genome shotgun (WGS) entry which is preliminary data.</text>
</comment>